<accession>A0ABP8A8X6</accession>
<dbReference type="Proteomes" id="UP001501079">
    <property type="component" value="Unassembled WGS sequence"/>
</dbReference>
<feature type="domain" description="OmpR/PhoB-type" evidence="3">
    <location>
        <begin position="251"/>
        <end position="320"/>
    </location>
</feature>
<evidence type="ECO:0000259" key="3">
    <source>
        <dbReference type="SMART" id="SM00862"/>
    </source>
</evidence>
<evidence type="ECO:0000313" key="5">
    <source>
        <dbReference type="Proteomes" id="UP001501079"/>
    </source>
</evidence>
<comment type="caution">
    <text evidence="4">The sequence shown here is derived from an EMBL/GenBank/DDBJ whole genome shotgun (WGS) entry which is preliminary data.</text>
</comment>
<sequence>MTVDDAGEWLALPGRGGPRGVVLDSWRRARERRLDPESVLPALEFDSDLEDYRSSHRLAAVMPLIRRLLVRDVDGEGLLVAVGDENGRLLWVEGDAAARQRAERMLFVAGANWAEDRVGTSAPGTALTLDHGIQIHDTDHFDTIVHGWSCTAVPIHDPETRRILGVLDITGDARAIAPFTLPLLEATAAAAESQLLAQRLAQRPPMVEEPHRGVSKPSQQASRRAARSSAVGVAPVLRVLGRDTGELDLGGRITPLSTRHATILALLAWHPQGLSSEALRELAYAEGAAEVTLRAELVRLRRLLAQAAPELTIEAHPYRLSKRLELDAHQVLALLDRGAHRVALAAYAGPPLPGSAAPGIADIREVLRRRLREALLTDAAADVLLQYAATPEGATDVAVLREALRQLPPHSPKRAAVVERLEVLER</sequence>
<name>A0ABP8A8X6_9MICO</name>
<protein>
    <submittedName>
        <fullName evidence="4">GAF domain-containing protein</fullName>
    </submittedName>
</protein>
<evidence type="ECO:0000256" key="2">
    <source>
        <dbReference type="SAM" id="MobiDB-lite"/>
    </source>
</evidence>
<keyword evidence="1" id="KW-0238">DNA-binding</keyword>
<dbReference type="EMBL" id="BAABBW010000005">
    <property type="protein sequence ID" value="GAA4179858.1"/>
    <property type="molecule type" value="Genomic_DNA"/>
</dbReference>
<dbReference type="RefSeq" id="WP_344756432.1">
    <property type="nucleotide sequence ID" value="NZ_BAABBW010000005.1"/>
</dbReference>
<feature type="compositionally biased region" description="Low complexity" evidence="2">
    <location>
        <begin position="218"/>
        <end position="229"/>
    </location>
</feature>
<organism evidence="4 5">
    <name type="scientific">Gryllotalpicola koreensis</name>
    <dbReference type="NCBI Taxonomy" id="993086"/>
    <lineage>
        <taxon>Bacteria</taxon>
        <taxon>Bacillati</taxon>
        <taxon>Actinomycetota</taxon>
        <taxon>Actinomycetes</taxon>
        <taxon>Micrococcales</taxon>
        <taxon>Microbacteriaceae</taxon>
        <taxon>Gryllotalpicola</taxon>
    </lineage>
</organism>
<dbReference type="SMART" id="SM00862">
    <property type="entry name" value="Trans_reg_C"/>
    <property type="match status" value="1"/>
</dbReference>
<gene>
    <name evidence="4" type="ORF">GCM10022287_32900</name>
</gene>
<dbReference type="Pfam" id="PF01590">
    <property type="entry name" value="GAF"/>
    <property type="match status" value="1"/>
</dbReference>
<evidence type="ECO:0000256" key="1">
    <source>
        <dbReference type="ARBA" id="ARBA00023125"/>
    </source>
</evidence>
<dbReference type="Gene3D" id="3.30.450.40">
    <property type="match status" value="1"/>
</dbReference>
<dbReference type="InterPro" id="IPR001867">
    <property type="entry name" value="OmpR/PhoB-type_DNA-bd"/>
</dbReference>
<dbReference type="InterPro" id="IPR029016">
    <property type="entry name" value="GAF-like_dom_sf"/>
</dbReference>
<proteinExistence type="predicted"/>
<keyword evidence="5" id="KW-1185">Reference proteome</keyword>
<dbReference type="InterPro" id="IPR003018">
    <property type="entry name" value="GAF"/>
</dbReference>
<feature type="region of interest" description="Disordered" evidence="2">
    <location>
        <begin position="204"/>
        <end position="229"/>
    </location>
</feature>
<evidence type="ECO:0000313" key="4">
    <source>
        <dbReference type="EMBL" id="GAA4179858.1"/>
    </source>
</evidence>
<reference evidence="5" key="1">
    <citation type="journal article" date="2019" name="Int. J. Syst. Evol. Microbiol.">
        <title>The Global Catalogue of Microorganisms (GCM) 10K type strain sequencing project: providing services to taxonomists for standard genome sequencing and annotation.</title>
        <authorList>
            <consortium name="The Broad Institute Genomics Platform"/>
            <consortium name="The Broad Institute Genome Sequencing Center for Infectious Disease"/>
            <person name="Wu L."/>
            <person name="Ma J."/>
        </authorList>
    </citation>
    <scope>NUCLEOTIDE SEQUENCE [LARGE SCALE GENOMIC DNA]</scope>
    <source>
        <strain evidence="5">JCM 17591</strain>
    </source>
</reference>